<dbReference type="RefSeq" id="WP_076756222.1">
    <property type="nucleotide sequence ID" value="NZ_CP023018.1"/>
</dbReference>
<dbReference type="Gene3D" id="1.10.8.590">
    <property type="match status" value="1"/>
</dbReference>
<dbReference type="PANTHER" id="PTHR42786:SF2">
    <property type="entry name" value="TRNA (CYTIDINE_URIDINE-2'-O-)-METHYLTRANSFERASE TRMJ"/>
    <property type="match status" value="1"/>
</dbReference>
<evidence type="ECO:0000313" key="7">
    <source>
        <dbReference type="EMBL" id="SIT73302.1"/>
    </source>
</evidence>
<evidence type="ECO:0000256" key="2">
    <source>
        <dbReference type="ARBA" id="ARBA00022603"/>
    </source>
</evidence>
<keyword evidence="5" id="KW-0963">Cytoplasm</keyword>
<dbReference type="InterPro" id="IPR001537">
    <property type="entry name" value="SpoU_MeTrfase"/>
</dbReference>
<sequence>MANDTQDASTLEAARALGSVRMVLLNTTHPGNIGATARAMKNMGLSDLRLVAPVHFPHADATARASGADDLLAQAVVSDTLDAAVAECHRVFGCSARQRSLRWPQLTPREAAEQLIAATAEGPVALLFGQERIGLTNEEMDACQALVTIPTDPAYSSLNIAAALQVMAYELRLAALANSPLPPLELDLPLGEAWARQEDVERFYEHLQRVLIDLDFLDTENPRHLMRRLRRLFSRTRLSANEVAILRGMLTAIQQSR</sequence>
<dbReference type="InterPro" id="IPR004384">
    <property type="entry name" value="RNA_MeTrfase_TrmJ/LasT"/>
</dbReference>
<comment type="similarity">
    <text evidence="1">Belongs to the class IV-like SAM-binding methyltransferase superfamily. RNA methyltransferase TrmH family.</text>
</comment>
<evidence type="ECO:0000259" key="6">
    <source>
        <dbReference type="Pfam" id="PF00588"/>
    </source>
</evidence>
<evidence type="ECO:0000256" key="5">
    <source>
        <dbReference type="RuleBase" id="RU362024"/>
    </source>
</evidence>
<gene>
    <name evidence="5" type="primary">trmJ</name>
    <name evidence="7" type="ORF">SAMN05216526_1852</name>
</gene>
<dbReference type="FunFam" id="3.40.1280.10:FF:000006">
    <property type="entry name" value="Uncharacterized tRNA/rRNA methyltransferase HI_0380"/>
    <property type="match status" value="1"/>
</dbReference>
<dbReference type="GO" id="GO:0005829">
    <property type="term" value="C:cytosol"/>
    <property type="evidence" value="ECO:0007669"/>
    <property type="project" value="TreeGrafter"/>
</dbReference>
<dbReference type="NCBIfam" id="TIGR00050">
    <property type="entry name" value="rRNA_methyl_1"/>
    <property type="match status" value="1"/>
</dbReference>
<keyword evidence="8" id="KW-1185">Reference proteome</keyword>
<dbReference type="GO" id="GO:0106339">
    <property type="term" value="F:tRNA (cytidine(32)-2'-O)-methyltransferase activity"/>
    <property type="evidence" value="ECO:0007669"/>
    <property type="project" value="RHEA"/>
</dbReference>
<evidence type="ECO:0000256" key="4">
    <source>
        <dbReference type="ARBA" id="ARBA00022691"/>
    </source>
</evidence>
<dbReference type="SUPFAM" id="SSF75217">
    <property type="entry name" value="alpha/beta knot"/>
    <property type="match status" value="1"/>
</dbReference>
<keyword evidence="4 5" id="KW-0949">S-adenosyl-L-methionine</keyword>
<dbReference type="PIRSF" id="PIRSF004808">
    <property type="entry name" value="LasT"/>
    <property type="match status" value="1"/>
</dbReference>
<dbReference type="InterPro" id="IPR029028">
    <property type="entry name" value="Alpha/beta_knot_MTases"/>
</dbReference>
<dbReference type="PANTHER" id="PTHR42786">
    <property type="entry name" value="TRNA/RRNA METHYLTRANSFERASE"/>
    <property type="match status" value="1"/>
</dbReference>
<evidence type="ECO:0000256" key="1">
    <source>
        <dbReference type="ARBA" id="ARBA00007228"/>
    </source>
</evidence>
<dbReference type="Pfam" id="PF00588">
    <property type="entry name" value="SpoU_methylase"/>
    <property type="match status" value="1"/>
</dbReference>
<dbReference type="GO" id="GO:0160206">
    <property type="term" value="F:tRNA (cytidine(32)/uridine(32)-2'-O)-methyltransferase activity"/>
    <property type="evidence" value="ECO:0007669"/>
    <property type="project" value="UniProtKB-EC"/>
</dbReference>
<evidence type="ECO:0000256" key="3">
    <source>
        <dbReference type="ARBA" id="ARBA00022679"/>
    </source>
</evidence>
<dbReference type="AlphaFoldDB" id="A0A1R3W653"/>
<name>A0A1R3W653_9GAMM</name>
<reference evidence="7 8" key="1">
    <citation type="submission" date="2017-01" db="EMBL/GenBank/DDBJ databases">
        <authorList>
            <person name="Mah S.A."/>
            <person name="Swanson W.J."/>
            <person name="Moy G.W."/>
            <person name="Vacquier V.D."/>
        </authorList>
    </citation>
    <scope>NUCLEOTIDE SEQUENCE [LARGE SCALE GENOMIC DNA]</scope>
    <source>
        <strain evidence="7 8">M9</strain>
    </source>
</reference>
<comment type="catalytic activity">
    <reaction evidence="5">
        <text>uridine(32) in tRNA + S-adenosyl-L-methionine = 2'-O-methyluridine(32) in tRNA + S-adenosyl-L-homocysteine + H(+)</text>
        <dbReference type="Rhea" id="RHEA:42936"/>
        <dbReference type="Rhea" id="RHEA-COMP:10107"/>
        <dbReference type="Rhea" id="RHEA-COMP:10290"/>
        <dbReference type="ChEBI" id="CHEBI:15378"/>
        <dbReference type="ChEBI" id="CHEBI:57856"/>
        <dbReference type="ChEBI" id="CHEBI:59789"/>
        <dbReference type="ChEBI" id="CHEBI:65315"/>
        <dbReference type="ChEBI" id="CHEBI:74478"/>
        <dbReference type="EC" id="2.1.1.200"/>
    </reaction>
</comment>
<comment type="function">
    <text evidence="5">Catalyzes the formation of 2'O-methylated cytidine (Cm32) or 2'O-methylated uridine (Um32) at position 32 in tRNA.</text>
</comment>
<keyword evidence="3 7" id="KW-0808">Transferase</keyword>
<dbReference type="EMBL" id="FTPK01000003">
    <property type="protein sequence ID" value="SIT73302.1"/>
    <property type="molecule type" value="Genomic_DNA"/>
</dbReference>
<dbReference type="STRING" id="233100.SAMN05216526_1852"/>
<dbReference type="GO" id="GO:0003723">
    <property type="term" value="F:RNA binding"/>
    <property type="evidence" value="ECO:0007669"/>
    <property type="project" value="InterPro"/>
</dbReference>
<proteinExistence type="inferred from homology"/>
<keyword evidence="2 5" id="KW-0489">Methyltransferase</keyword>
<comment type="subunit">
    <text evidence="5">Homodimer.</text>
</comment>
<evidence type="ECO:0000313" key="8">
    <source>
        <dbReference type="Proteomes" id="UP000223759"/>
    </source>
</evidence>
<dbReference type="GO" id="GO:0002128">
    <property type="term" value="P:tRNA nucleoside ribose methylation"/>
    <property type="evidence" value="ECO:0007669"/>
    <property type="project" value="TreeGrafter"/>
</dbReference>
<dbReference type="OrthoDB" id="9806346at2"/>
<comment type="catalytic activity">
    <reaction evidence="5">
        <text>cytidine(32) in tRNA + S-adenosyl-L-methionine = 2'-O-methylcytidine(32) in tRNA + S-adenosyl-L-homocysteine + H(+)</text>
        <dbReference type="Rhea" id="RHEA:42932"/>
        <dbReference type="Rhea" id="RHEA-COMP:10288"/>
        <dbReference type="Rhea" id="RHEA-COMP:10289"/>
        <dbReference type="ChEBI" id="CHEBI:15378"/>
        <dbReference type="ChEBI" id="CHEBI:57856"/>
        <dbReference type="ChEBI" id="CHEBI:59789"/>
        <dbReference type="ChEBI" id="CHEBI:74495"/>
        <dbReference type="ChEBI" id="CHEBI:82748"/>
        <dbReference type="EC" id="2.1.1.200"/>
    </reaction>
</comment>
<organism evidence="7 8">
    <name type="scientific">Ectothiorhodosinus mongolicus</name>
    <dbReference type="NCBI Taxonomy" id="233100"/>
    <lineage>
        <taxon>Bacteria</taxon>
        <taxon>Pseudomonadati</taxon>
        <taxon>Pseudomonadota</taxon>
        <taxon>Gammaproteobacteria</taxon>
        <taxon>Chromatiales</taxon>
        <taxon>Ectothiorhodospiraceae</taxon>
        <taxon>Ectothiorhodosinus</taxon>
    </lineage>
</organism>
<keyword evidence="5" id="KW-0819">tRNA processing</keyword>
<dbReference type="InterPro" id="IPR029026">
    <property type="entry name" value="tRNA_m1G_MTases_N"/>
</dbReference>
<dbReference type="CDD" id="cd18093">
    <property type="entry name" value="SpoU-like_TrmJ"/>
    <property type="match status" value="1"/>
</dbReference>
<accession>A0A1R3W653</accession>
<dbReference type="EC" id="2.1.1.200" evidence="5"/>
<protein>
    <recommendedName>
        <fullName evidence="5">tRNA (cytidine/uridine-2'-O-)-methyltransferase TrmJ</fullName>
        <ecNumber evidence="5">2.1.1.200</ecNumber>
    </recommendedName>
    <alternativeName>
        <fullName evidence="5">tRNA (cytidine(32)/uridine(32)-2'-O)-methyltransferase</fullName>
    </alternativeName>
    <alternativeName>
        <fullName evidence="5">tRNA Cm32/Um32 methyltransferase</fullName>
    </alternativeName>
</protein>
<dbReference type="Proteomes" id="UP000223759">
    <property type="component" value="Unassembled WGS sequence"/>
</dbReference>
<dbReference type="Gene3D" id="3.40.1280.10">
    <property type="match status" value="1"/>
</dbReference>
<comment type="subcellular location">
    <subcellularLocation>
        <location evidence="5">Cytoplasm</location>
    </subcellularLocation>
</comment>
<feature type="domain" description="tRNA/rRNA methyltransferase SpoU type" evidence="6">
    <location>
        <begin position="20"/>
        <end position="169"/>
    </location>
</feature>